<reference evidence="8" key="1">
    <citation type="journal article" date="2013" name="Genome Announc.">
        <title>Draft genome sequence of the ascomycete Phaeoacremonium aleophilum strain UCR-PA7, a causal agent of the esca disease complex in grapevines.</title>
        <authorList>
            <person name="Blanco-Ulate B."/>
            <person name="Rolshausen P."/>
            <person name="Cantu D."/>
        </authorList>
    </citation>
    <scope>NUCLEOTIDE SEQUENCE [LARGE SCALE GENOMIC DNA]</scope>
    <source>
        <strain evidence="8">UCR-PA7</strain>
    </source>
</reference>
<keyword evidence="3 5" id="KW-1133">Transmembrane helix</keyword>
<dbReference type="GO" id="GO:0102772">
    <property type="term" value="F:sphingolipid C4-monooxygenase activity"/>
    <property type="evidence" value="ECO:0007669"/>
    <property type="project" value="EnsemblFungi"/>
</dbReference>
<dbReference type="Pfam" id="PF04116">
    <property type="entry name" value="FA_hydroxylase"/>
    <property type="match status" value="1"/>
</dbReference>
<dbReference type="GO" id="GO:0005789">
    <property type="term" value="C:endoplasmic reticulum membrane"/>
    <property type="evidence" value="ECO:0007669"/>
    <property type="project" value="EnsemblFungi"/>
</dbReference>
<evidence type="ECO:0000313" key="7">
    <source>
        <dbReference type="EMBL" id="EOO02247.1"/>
    </source>
</evidence>
<dbReference type="GO" id="GO:0005506">
    <property type="term" value="F:iron ion binding"/>
    <property type="evidence" value="ECO:0007669"/>
    <property type="project" value="InterPro"/>
</dbReference>
<organism evidence="7 8">
    <name type="scientific">Phaeoacremonium minimum (strain UCR-PA7)</name>
    <name type="common">Esca disease fungus</name>
    <name type="synonym">Togninia minima</name>
    <dbReference type="NCBI Taxonomy" id="1286976"/>
    <lineage>
        <taxon>Eukaryota</taxon>
        <taxon>Fungi</taxon>
        <taxon>Dikarya</taxon>
        <taxon>Ascomycota</taxon>
        <taxon>Pezizomycotina</taxon>
        <taxon>Sordariomycetes</taxon>
        <taxon>Sordariomycetidae</taxon>
        <taxon>Togniniales</taxon>
        <taxon>Togniniaceae</taxon>
        <taxon>Phaeoacremonium</taxon>
    </lineage>
</organism>
<dbReference type="RefSeq" id="XP_007912985.1">
    <property type="nucleotide sequence ID" value="XM_007914794.1"/>
</dbReference>
<proteinExistence type="predicted"/>
<dbReference type="InterPro" id="IPR050307">
    <property type="entry name" value="Sterol_Desaturase_Related"/>
</dbReference>
<evidence type="ECO:0000256" key="3">
    <source>
        <dbReference type="ARBA" id="ARBA00022989"/>
    </source>
</evidence>
<dbReference type="HOGENOM" id="CLU_043293_0_1_1"/>
<name>R8BSB2_PHAM7</name>
<sequence length="369" mass="41639">MANATMTSELPPLPEYTLSPMPDLLPFISDFWLSLLAPHICYWAVSMVFHIIDIYDLFPQYRLHTPEEIAQRNLASRWQVARDTVLEQIIQVCTGAVLSLTEDVQMVGKEDYDVAVWATRIRLAQRALPTMLRVVGLNATAISKSMSASHPLLAGALAGGHYPFLTTSLAGAAGSAQVVPAFAAWELNLAKAIYWALIPAFQTLVAVVFLDAWQYFMHRAMHVNKWMYTHWHARHHRLYVPYAYGALYNHPVEGFFMDTLSAAFAYKVSFMTQRMGIYFFAASMMKTVDDHCGYALPWDPLQRMSSNNAAYHDIHHQSWGIKTNFSQPFFTVWDKLLGTMWEGDTSLKYARGKANAEAKAAKSKTAKAQ</sequence>
<dbReference type="GO" id="GO:0051999">
    <property type="term" value="P:mannosyl-inositol phosphorylceramide biosynthetic process"/>
    <property type="evidence" value="ECO:0007669"/>
    <property type="project" value="EnsemblFungi"/>
</dbReference>
<keyword evidence="8" id="KW-1185">Reference proteome</keyword>
<feature type="transmembrane region" description="Helical" evidence="5">
    <location>
        <begin position="31"/>
        <end position="52"/>
    </location>
</feature>
<dbReference type="GO" id="GO:0042284">
    <property type="term" value="F:sphingolipid delta-4 desaturase activity"/>
    <property type="evidence" value="ECO:0007669"/>
    <property type="project" value="EnsemblFungi"/>
</dbReference>
<accession>R8BSB2</accession>
<evidence type="ECO:0000256" key="5">
    <source>
        <dbReference type="SAM" id="Phobius"/>
    </source>
</evidence>
<dbReference type="EMBL" id="KB932928">
    <property type="protein sequence ID" value="EOO02247.1"/>
    <property type="molecule type" value="Genomic_DNA"/>
</dbReference>
<dbReference type="PANTHER" id="PTHR11863">
    <property type="entry name" value="STEROL DESATURASE"/>
    <property type="match status" value="1"/>
</dbReference>
<dbReference type="GeneID" id="19322445"/>
<gene>
    <name evidence="7" type="ORF">UCRPA7_2219</name>
</gene>
<evidence type="ECO:0000259" key="6">
    <source>
        <dbReference type="Pfam" id="PF04116"/>
    </source>
</evidence>
<dbReference type="Proteomes" id="UP000014074">
    <property type="component" value="Unassembled WGS sequence"/>
</dbReference>
<comment type="subcellular location">
    <subcellularLocation>
        <location evidence="1">Membrane</location>
    </subcellularLocation>
</comment>
<dbReference type="KEGG" id="tmn:UCRPA7_2219"/>
<dbReference type="InterPro" id="IPR006694">
    <property type="entry name" value="Fatty_acid_hydroxylase"/>
</dbReference>
<evidence type="ECO:0000256" key="1">
    <source>
        <dbReference type="ARBA" id="ARBA00004370"/>
    </source>
</evidence>
<feature type="domain" description="Fatty acid hydroxylase" evidence="6">
    <location>
        <begin position="204"/>
        <end position="339"/>
    </location>
</feature>
<dbReference type="OrthoDB" id="408954at2759"/>
<dbReference type="eggNOG" id="KOG0874">
    <property type="taxonomic scope" value="Eukaryota"/>
</dbReference>
<evidence type="ECO:0000256" key="4">
    <source>
        <dbReference type="ARBA" id="ARBA00023136"/>
    </source>
</evidence>
<dbReference type="AlphaFoldDB" id="R8BSB2"/>
<evidence type="ECO:0000313" key="8">
    <source>
        <dbReference type="Proteomes" id="UP000014074"/>
    </source>
</evidence>
<keyword evidence="4 5" id="KW-0472">Membrane</keyword>
<feature type="transmembrane region" description="Helical" evidence="5">
    <location>
        <begin position="152"/>
        <end position="173"/>
    </location>
</feature>
<feature type="transmembrane region" description="Helical" evidence="5">
    <location>
        <begin position="193"/>
        <end position="216"/>
    </location>
</feature>
<keyword evidence="2 5" id="KW-0812">Transmembrane</keyword>
<protein>
    <submittedName>
        <fullName evidence="7">Putative sphinganine hydroxylase protein</fullName>
    </submittedName>
</protein>
<evidence type="ECO:0000256" key="2">
    <source>
        <dbReference type="ARBA" id="ARBA00022692"/>
    </source>
</evidence>